<feature type="domain" description="AB hydrolase-1" evidence="3">
    <location>
        <begin position="63"/>
        <end position="310"/>
    </location>
</feature>
<keyword evidence="5" id="KW-1185">Reference proteome</keyword>
<comment type="caution">
    <text evidence="4">The sequence shown here is derived from an EMBL/GenBank/DDBJ whole genome shotgun (WGS) entry which is preliminary data.</text>
</comment>
<accession>A0ABT0S9P5</accession>
<sequence length="348" mass="37631">MQRSILLFILIGLCAPAASAEPVWSASATTSTRSEEKLFENGGTKLAGTLVLPKMPGKVPVAVILHGASSPLRSEVLYDHLKRMLPALGIAVFSYDRRGTGRSGGVARGNDYELLADDGIAAARMLAQDPRIDANRIGFWGLSQGGWLSLLAASKYGPTAFAISVSAPMVTPDAQMNFAVANIMRIKGFGQADIDLAIAARTAVDEFERGRLDRPTAQARVDEAASKPWFDLIYLDRTFGDPDKSGWAKEIRHDPLASIGAIRAPTLIIYGSSDPWVPAARSMDRLRAFTQSHRNFETVVVGGADHAMMTTATPQQQIDPAFFPQQAPDSAEYFARLATWLQKQGLTN</sequence>
<dbReference type="PANTHER" id="PTHR43265">
    <property type="entry name" value="ESTERASE ESTD"/>
    <property type="match status" value="1"/>
</dbReference>
<dbReference type="SUPFAM" id="SSF53474">
    <property type="entry name" value="alpha/beta-Hydrolases"/>
    <property type="match status" value="1"/>
</dbReference>
<evidence type="ECO:0000256" key="2">
    <source>
        <dbReference type="SAM" id="SignalP"/>
    </source>
</evidence>
<keyword evidence="2" id="KW-0732">Signal</keyword>
<organism evidence="4 5">
    <name type="scientific">Sphingomonas brevis</name>
    <dbReference type="NCBI Taxonomy" id="2908206"/>
    <lineage>
        <taxon>Bacteria</taxon>
        <taxon>Pseudomonadati</taxon>
        <taxon>Pseudomonadota</taxon>
        <taxon>Alphaproteobacteria</taxon>
        <taxon>Sphingomonadales</taxon>
        <taxon>Sphingomonadaceae</taxon>
        <taxon>Sphingomonas</taxon>
    </lineage>
</organism>
<dbReference type="RefSeq" id="WP_249915512.1">
    <property type="nucleotide sequence ID" value="NZ_JAMGBB010000001.1"/>
</dbReference>
<dbReference type="PANTHER" id="PTHR43265:SF1">
    <property type="entry name" value="ESTERASE ESTD"/>
    <property type="match status" value="1"/>
</dbReference>
<protein>
    <submittedName>
        <fullName evidence="4">Lysophospholipase</fullName>
    </submittedName>
</protein>
<proteinExistence type="predicted"/>
<evidence type="ECO:0000313" key="5">
    <source>
        <dbReference type="Proteomes" id="UP001165383"/>
    </source>
</evidence>
<keyword evidence="1" id="KW-0378">Hydrolase</keyword>
<dbReference type="InterPro" id="IPR029058">
    <property type="entry name" value="AB_hydrolase_fold"/>
</dbReference>
<evidence type="ECO:0000256" key="1">
    <source>
        <dbReference type="ARBA" id="ARBA00022801"/>
    </source>
</evidence>
<name>A0ABT0S9P5_9SPHN</name>
<dbReference type="InterPro" id="IPR053145">
    <property type="entry name" value="AB_hydrolase_Est10"/>
</dbReference>
<dbReference type="Gene3D" id="3.40.50.1820">
    <property type="entry name" value="alpha/beta hydrolase"/>
    <property type="match status" value="1"/>
</dbReference>
<dbReference type="PROSITE" id="PS00708">
    <property type="entry name" value="PRO_ENDOPEP_SER"/>
    <property type="match status" value="1"/>
</dbReference>
<dbReference type="Proteomes" id="UP001165383">
    <property type="component" value="Unassembled WGS sequence"/>
</dbReference>
<evidence type="ECO:0000259" key="3">
    <source>
        <dbReference type="Pfam" id="PF12697"/>
    </source>
</evidence>
<feature type="signal peptide" evidence="2">
    <location>
        <begin position="1"/>
        <end position="20"/>
    </location>
</feature>
<dbReference type="InterPro" id="IPR000073">
    <property type="entry name" value="AB_hydrolase_1"/>
</dbReference>
<dbReference type="EMBL" id="JAMGBB010000001">
    <property type="protein sequence ID" value="MCL6741108.1"/>
    <property type="molecule type" value="Genomic_DNA"/>
</dbReference>
<dbReference type="InterPro" id="IPR002471">
    <property type="entry name" value="Pept_S9_AS"/>
</dbReference>
<dbReference type="Pfam" id="PF12697">
    <property type="entry name" value="Abhydrolase_6"/>
    <property type="match status" value="1"/>
</dbReference>
<gene>
    <name evidence="4" type="ORF">LZ518_08190</name>
</gene>
<evidence type="ECO:0000313" key="4">
    <source>
        <dbReference type="EMBL" id="MCL6741108.1"/>
    </source>
</evidence>
<feature type="chain" id="PRO_5045602121" evidence="2">
    <location>
        <begin position="21"/>
        <end position="348"/>
    </location>
</feature>
<reference evidence="4" key="1">
    <citation type="submission" date="2022-05" db="EMBL/GenBank/DDBJ databases">
        <authorList>
            <person name="Jo J.-H."/>
            <person name="Im W.-T."/>
        </authorList>
    </citation>
    <scope>NUCLEOTIDE SEQUENCE</scope>
    <source>
        <strain evidence="4">RB56-2</strain>
    </source>
</reference>